<keyword evidence="10" id="KW-1185">Reference proteome</keyword>
<feature type="domain" description="Replication gene A protein-like" evidence="8">
    <location>
        <begin position="348"/>
        <end position="612"/>
    </location>
</feature>
<sequence>MYISPKDKQKELLRLWKDADFSTFLNTFYEYEEKRFNPEIIDINKPIYNAEGLYKGRQTLNISENAMLACEITYKGLTKLTTDENPDGVGIKALRDYLLNEKPYANLKSLASYLKNNHPDIRAHNIYVQGLAKRKETIRENLSNSSVETQYLYIKQLEETQREESKGNLRAWKALLTIDKKLFDKQIFEKLINQELEGIDNIIPEEGLLRAKQLLKIKKGFVINAISKKIGVKSKDLEHGIKRIEELEETLTNLLLSEPEAEENGGSFSDFNGYIHNIKEVKKELNIISKDIEKLEEFFKTSSLTDLLDTFETEGLTNILAGDEDTINHQAEKIISNNKMKWMIKLQKEELTEGNIYAYLRDTDITAVKRELRRKMRQGNADIASCLGLVNGRKNNKNSHCHTSVSAHKKEMEIKNEKWAKQVLVKIKGKENEGVSLQEIKTSNQLKQLANMNSIMKGYELYAEENDLLPLFITYTLPPSFHSAPKSLGFQKNKEWEYSKHNCVEARKRISEDFSLFRARLKKVPDFRGVFGLRVNEFHQDGCPHIHALMFFPKSYRDKKGDTQDTYTRVENILADMCKDRKGGNGYDIQIIDKEEGGASVTSYVMKYIRKSLQLINPEDMDENCEFTKYRAMLSASGARAFSFIGSRGIRGLWNRLYNSDAKEFEELGEDWQTIAEEVHTSKKFWNNTKELNADEDEDDINDLKRISRKHTVNALKLLNAFPADQQRYKISGAFSDTENKYGEKTKKQTGYVLIDEHTEEFILPLKKFDVELQPTAKEDEKDFTGIRKQRQRKTVIKTLSPVFNKMNKKDINILGNIFNNNIADIYYYCDVAISENSNKNKINDNNYKKMVSLILTDSRAEASPQLMNVYDCLESEEDTKKDALSVGMIALEALRHLYEPHIYP</sequence>
<evidence type="ECO:0000256" key="1">
    <source>
        <dbReference type="ARBA" id="ARBA00003293"/>
    </source>
</evidence>
<comment type="function">
    <text evidence="1">Possible endonuclease which induces a single-strand cut and initiates DNA replication.</text>
</comment>
<dbReference type="AlphaFoldDB" id="A0AA35V990"/>
<dbReference type="EMBL" id="CATKSH010000025">
    <property type="protein sequence ID" value="CAI9121868.1"/>
    <property type="molecule type" value="Genomic_DNA"/>
</dbReference>
<comment type="similarity">
    <text evidence="2">Belongs to the phage GPA family.</text>
</comment>
<keyword evidence="7" id="KW-0175">Coiled coil</keyword>
<dbReference type="GO" id="GO:0004519">
    <property type="term" value="F:endonuclease activity"/>
    <property type="evidence" value="ECO:0007669"/>
    <property type="project" value="UniProtKB-KW"/>
</dbReference>
<dbReference type="GO" id="GO:0016787">
    <property type="term" value="F:hydrolase activity"/>
    <property type="evidence" value="ECO:0007669"/>
    <property type="project" value="UniProtKB-KW"/>
</dbReference>
<gene>
    <name evidence="9" type="ORF">LMG32879_002723</name>
</gene>
<keyword evidence="3" id="KW-0235">DNA replication</keyword>
<feature type="coiled-coil region" evidence="7">
    <location>
        <begin position="244"/>
        <end position="298"/>
    </location>
</feature>
<proteinExistence type="inferred from homology"/>
<protein>
    <submittedName>
        <fullName evidence="9">Replication endonuclease</fullName>
    </submittedName>
</protein>
<evidence type="ECO:0000259" key="8">
    <source>
        <dbReference type="Pfam" id="PF05840"/>
    </source>
</evidence>
<keyword evidence="4" id="KW-0540">Nuclease</keyword>
<dbReference type="InterPro" id="IPR008766">
    <property type="entry name" value="Replication_gene_A-like"/>
</dbReference>
<accession>A0AA35V990</accession>
<evidence type="ECO:0000256" key="5">
    <source>
        <dbReference type="ARBA" id="ARBA00022759"/>
    </source>
</evidence>
<evidence type="ECO:0000256" key="6">
    <source>
        <dbReference type="ARBA" id="ARBA00022801"/>
    </source>
</evidence>
<name>A0AA35V990_9PROT</name>
<evidence type="ECO:0000313" key="9">
    <source>
        <dbReference type="EMBL" id="CAI9121868.1"/>
    </source>
</evidence>
<dbReference type="Proteomes" id="UP001176960">
    <property type="component" value="Unassembled WGS sequence"/>
</dbReference>
<dbReference type="RefSeq" id="WP_289843766.1">
    <property type="nucleotide sequence ID" value="NZ_CATKSH010000025.1"/>
</dbReference>
<evidence type="ECO:0000256" key="4">
    <source>
        <dbReference type="ARBA" id="ARBA00022722"/>
    </source>
</evidence>
<dbReference type="Pfam" id="PF05840">
    <property type="entry name" value="Phage_GPA"/>
    <property type="match status" value="1"/>
</dbReference>
<evidence type="ECO:0000256" key="2">
    <source>
        <dbReference type="ARBA" id="ARBA00009260"/>
    </source>
</evidence>
<evidence type="ECO:0000256" key="7">
    <source>
        <dbReference type="SAM" id="Coils"/>
    </source>
</evidence>
<reference evidence="9" key="1">
    <citation type="submission" date="2023-03" db="EMBL/GenBank/DDBJ databases">
        <authorList>
            <person name="Cleenwerck I."/>
        </authorList>
    </citation>
    <scope>NUCLEOTIDE SEQUENCE</scope>
    <source>
        <strain evidence="9">LMG 32879</strain>
    </source>
</reference>
<keyword evidence="5 9" id="KW-0255">Endonuclease</keyword>
<keyword evidence="6" id="KW-0378">Hydrolase</keyword>
<evidence type="ECO:0000313" key="10">
    <source>
        <dbReference type="Proteomes" id="UP001176960"/>
    </source>
</evidence>
<comment type="caution">
    <text evidence="9">The sequence shown here is derived from an EMBL/GenBank/DDBJ whole genome shotgun (WGS) entry which is preliminary data.</text>
</comment>
<organism evidence="9 10">
    <name type="scientific">Brytella acorum</name>
    <dbReference type="NCBI Taxonomy" id="2959299"/>
    <lineage>
        <taxon>Bacteria</taxon>
        <taxon>Pseudomonadati</taxon>
        <taxon>Pseudomonadota</taxon>
        <taxon>Alphaproteobacteria</taxon>
        <taxon>Acetobacterales</taxon>
        <taxon>Acetobacteraceae</taxon>
        <taxon>Brytella</taxon>
    </lineage>
</organism>
<evidence type="ECO:0000256" key="3">
    <source>
        <dbReference type="ARBA" id="ARBA00022705"/>
    </source>
</evidence>
<dbReference type="GO" id="GO:0006260">
    <property type="term" value="P:DNA replication"/>
    <property type="evidence" value="ECO:0007669"/>
    <property type="project" value="UniProtKB-KW"/>
</dbReference>